<dbReference type="AlphaFoldDB" id="A0A074RXI4"/>
<dbReference type="Proteomes" id="UP000027456">
    <property type="component" value="Unassembled WGS sequence"/>
</dbReference>
<name>A0A074RXI4_9AGAM</name>
<dbReference type="SUPFAM" id="SSF51735">
    <property type="entry name" value="NAD(P)-binding Rossmann-fold domains"/>
    <property type="match status" value="1"/>
</dbReference>
<organism evidence="2 3">
    <name type="scientific">Rhizoctonia solani 123E</name>
    <dbReference type="NCBI Taxonomy" id="1423351"/>
    <lineage>
        <taxon>Eukaryota</taxon>
        <taxon>Fungi</taxon>
        <taxon>Dikarya</taxon>
        <taxon>Basidiomycota</taxon>
        <taxon>Agaricomycotina</taxon>
        <taxon>Agaricomycetes</taxon>
        <taxon>Cantharellales</taxon>
        <taxon>Ceratobasidiaceae</taxon>
        <taxon>Rhizoctonia</taxon>
    </lineage>
</organism>
<dbReference type="InterPro" id="IPR036291">
    <property type="entry name" value="NAD(P)-bd_dom_sf"/>
</dbReference>
<dbReference type="Pfam" id="PF13460">
    <property type="entry name" value="NAD_binding_10"/>
    <property type="match status" value="1"/>
</dbReference>
<dbReference type="InterPro" id="IPR016040">
    <property type="entry name" value="NAD(P)-bd_dom"/>
</dbReference>
<reference evidence="2 3" key="1">
    <citation type="submission" date="2013-12" db="EMBL/GenBank/DDBJ databases">
        <authorList>
            <person name="Cubeta M."/>
            <person name="Pakala S."/>
            <person name="Fedorova N."/>
            <person name="Thomas E."/>
            <person name="Dean R."/>
            <person name="Jabaji S."/>
            <person name="Neate S."/>
            <person name="Toda T."/>
            <person name="Tavantzis S."/>
            <person name="Vilgalys R."/>
            <person name="Bharathan N."/>
            <person name="Pakala S."/>
            <person name="Losada L.S."/>
            <person name="Zafar N."/>
            <person name="Nierman W."/>
        </authorList>
    </citation>
    <scope>NUCLEOTIDE SEQUENCE [LARGE SCALE GENOMIC DNA]</scope>
    <source>
        <strain evidence="2 3">123E</strain>
    </source>
</reference>
<dbReference type="EMBL" id="AZST01000293">
    <property type="protein sequence ID" value="KEP50045.1"/>
    <property type="molecule type" value="Genomic_DNA"/>
</dbReference>
<protein>
    <submittedName>
        <fullName evidence="2">NAD(P)H-binding family protein</fullName>
    </submittedName>
</protein>
<gene>
    <name evidence="2" type="ORF">V565_087820</name>
</gene>
<comment type="caution">
    <text evidence="2">The sequence shown here is derived from an EMBL/GenBank/DDBJ whole genome shotgun (WGS) entry which is preliminary data.</text>
</comment>
<evidence type="ECO:0000313" key="2">
    <source>
        <dbReference type="EMBL" id="KEP50045.1"/>
    </source>
</evidence>
<proteinExistence type="predicted"/>
<evidence type="ECO:0000259" key="1">
    <source>
        <dbReference type="Pfam" id="PF13460"/>
    </source>
</evidence>
<keyword evidence="3" id="KW-1185">Reference proteome</keyword>
<dbReference type="HOGENOM" id="CLU_066707_1_0_1"/>
<sequence length="290" mass="31953">MAPGARRSFFRPLAIYIVSQCDCYPSNSFNPQISLTHLTMRVLLFGASRNTGYFVAHRLLAKGHTCTFLLRKPEALESDFSLSGYISNGKAKLVRGDGLVQDDVQRVWNVASSEGPVDLVFFGIGGEPSFSLTKGFVITPPDLTTRSMSVLLSVLQSSTTPATQPKLITISSNGLDEHSHSLLPLPMKAFYGYFLRLPHEDKLGLEKNVQQAAGWGDGQGWFDPKNIVIVRPAFLINGKCAADEKPDAYRTGDELNKAWGISRADVGHFVVEKVIADWEKWAGKAWVVSY</sequence>
<dbReference type="OrthoDB" id="63935at2759"/>
<dbReference type="STRING" id="1423351.A0A074RXI4"/>
<accession>A0A074RXI4</accession>
<dbReference type="Gene3D" id="3.40.50.720">
    <property type="entry name" value="NAD(P)-binding Rossmann-like Domain"/>
    <property type="match status" value="1"/>
</dbReference>
<feature type="domain" description="NAD(P)-binding" evidence="1">
    <location>
        <begin position="46"/>
        <end position="272"/>
    </location>
</feature>
<evidence type="ECO:0000313" key="3">
    <source>
        <dbReference type="Proteomes" id="UP000027456"/>
    </source>
</evidence>
<dbReference type="PANTHER" id="PTHR15020:SF50">
    <property type="entry name" value="UPF0659 PROTEIN YMR090W"/>
    <property type="match status" value="1"/>
</dbReference>
<dbReference type="PANTHER" id="PTHR15020">
    <property type="entry name" value="FLAVIN REDUCTASE-RELATED"/>
    <property type="match status" value="1"/>
</dbReference>